<dbReference type="OrthoDB" id="8613599at2"/>
<dbReference type="EMBL" id="FXUV01000019">
    <property type="protein sequence ID" value="SMQ12319.1"/>
    <property type="molecule type" value="Genomic_DNA"/>
</dbReference>
<dbReference type="STRING" id="1522312.GCA_900177895_00922"/>
<evidence type="ECO:0000256" key="1">
    <source>
        <dbReference type="SAM" id="MobiDB-lite"/>
    </source>
</evidence>
<evidence type="ECO:0000313" key="3">
    <source>
        <dbReference type="EMBL" id="SNB67528.1"/>
    </source>
</evidence>
<dbReference type="Proteomes" id="UP000215450">
    <property type="component" value="Unassembled WGS sequence"/>
</dbReference>
<feature type="compositionally biased region" description="Polar residues" evidence="1">
    <location>
        <begin position="1"/>
        <end position="13"/>
    </location>
</feature>
<dbReference type="EMBL" id="FXUV02000021">
    <property type="protein sequence ID" value="SNB67528.1"/>
    <property type="molecule type" value="Genomic_DNA"/>
</dbReference>
<protein>
    <submittedName>
        <fullName evidence="3">Uncharacterized protein</fullName>
    </submittedName>
</protein>
<keyword evidence="4" id="KW-1185">Reference proteome</keyword>
<name>A0A238TA57_9NEIS</name>
<sequence>MTKLDTTSTSTMIFTLEDDPVETPEVTQAAPAEEFEDLPELDEAEIISETIEPTETEVAAAEEEAENPNETEWERSLKALRTRHLEEQAEQEKEPEPLPKIEINPLPKREVVQRSTDYANLSDIVESTFGDQELDAAYREYLRQAEAEHNASETIVEDDIDVLIQEDWLNAQSALQSEHARKQLTASKTVILNGSQPENLPETELGDNADLVGDSLNSNRMPLPQIAVHVYDLPDLPSTRRIRVVSEKELMQGICDKLKPHLSNAVAGLVRQALQRKMATLSYDLQAMLNEATPDMVQDVLDHNLDVIFRTVKNQLREKNKS</sequence>
<proteinExistence type="predicted"/>
<feature type="region of interest" description="Disordered" evidence="1">
    <location>
        <begin position="50"/>
        <end position="73"/>
    </location>
</feature>
<gene>
    <name evidence="3" type="ORF">KEBURONENSIS_00202</name>
</gene>
<feature type="region of interest" description="Disordered" evidence="1">
    <location>
        <begin position="1"/>
        <end position="23"/>
    </location>
</feature>
<evidence type="ECO:0000313" key="2">
    <source>
        <dbReference type="EMBL" id="SMQ12319.1"/>
    </source>
</evidence>
<dbReference type="AlphaFoldDB" id="A0A238TA57"/>
<organism evidence="3 4">
    <name type="scientific">Kingella negevensis</name>
    <dbReference type="NCBI Taxonomy" id="1522312"/>
    <lineage>
        <taxon>Bacteria</taxon>
        <taxon>Pseudomonadati</taxon>
        <taxon>Pseudomonadota</taxon>
        <taxon>Betaproteobacteria</taxon>
        <taxon>Neisseriales</taxon>
        <taxon>Neisseriaceae</taxon>
        <taxon>Kingella</taxon>
    </lineage>
</organism>
<dbReference type="RefSeq" id="WP_095062553.1">
    <property type="nucleotide sequence ID" value="NZ_FXUV02000021.1"/>
</dbReference>
<reference evidence="2" key="1">
    <citation type="submission" date="2017-05" db="EMBL/GenBank/DDBJ databases">
        <authorList>
            <person name="Song R."/>
            <person name="Chenine A.L."/>
            <person name="Ruprecht R.M."/>
        </authorList>
    </citation>
    <scope>NUCLEOTIDE SEQUENCE</scope>
    <source>
        <strain evidence="2">Kingella_eburonensis</strain>
    </source>
</reference>
<accession>A0A238TA57</accession>
<evidence type="ECO:0000313" key="4">
    <source>
        <dbReference type="Proteomes" id="UP000215450"/>
    </source>
</evidence>
<reference evidence="3 4" key="2">
    <citation type="submission" date="2017-06" db="EMBL/GenBank/DDBJ databases">
        <authorList>
            <person name="Kim H.J."/>
            <person name="Triplett B.A."/>
        </authorList>
    </citation>
    <scope>NUCLEOTIDE SEQUENCE [LARGE SCALE GENOMIC DNA]</scope>
    <source>
        <strain evidence="3">Kingella_eburonensis</strain>
    </source>
</reference>
<feature type="compositionally biased region" description="Acidic residues" evidence="1">
    <location>
        <begin position="50"/>
        <end position="71"/>
    </location>
</feature>